<dbReference type="PANTHER" id="PTHR34239">
    <property type="entry name" value="APPLE DOMAIN-CONTAINING PROTEIN"/>
    <property type="match status" value="1"/>
</dbReference>
<keyword evidence="2" id="KW-1185">Reference proteome</keyword>
<evidence type="ECO:0000313" key="2">
    <source>
        <dbReference type="Proteomes" id="UP001159405"/>
    </source>
</evidence>
<dbReference type="EMBL" id="CALNXK010000032">
    <property type="protein sequence ID" value="CAH3118326.1"/>
    <property type="molecule type" value="Genomic_DNA"/>
</dbReference>
<evidence type="ECO:0000313" key="1">
    <source>
        <dbReference type="EMBL" id="CAH3118326.1"/>
    </source>
</evidence>
<dbReference type="PANTHER" id="PTHR34239:SF2">
    <property type="entry name" value="TRANSPOSABLE ELEMENT P TRANSPOSASE_THAP9 CONSERVED DOMAIN-CONTAINING PROTEIN"/>
    <property type="match status" value="1"/>
</dbReference>
<accession>A0ABN8NQC4</accession>
<feature type="non-terminal residue" evidence="1">
    <location>
        <position position="299"/>
    </location>
</feature>
<sequence length="299" mass="32572">MSVLEGLTSTLAQLAKASETQTAMLASLKEDLLLRTDSDEDGEAVQSLNDSVDLNAALTDVLDPSETYTSMTAAAKPASCPDSGSQDDILETLTQAFVQTKEKSPAIAEKIAGLIDNMVTGGLSPNTIKERVEKYPPPKNCKFLSTTTVNEEIWDLLPRRSRTVDLAFQRVQEPLAQGLSALSILGDQLVKDLHAGKTLNTRLMVSSFPAVQFGELYYRALERNKILALRETGSLIALVSAQRGQCLHMLDIGCMKKVTNGFEFLFMEHVKQSRPGYRAPSVLLQAYPADLSLCVSTCL</sequence>
<comment type="caution">
    <text evidence="1">The sequence shown here is derived from an EMBL/GenBank/DDBJ whole genome shotgun (WGS) entry which is preliminary data.</text>
</comment>
<name>A0ABN8NQC4_9CNID</name>
<protein>
    <submittedName>
        <fullName evidence="1">Uncharacterized protein</fullName>
    </submittedName>
</protein>
<reference evidence="1 2" key="1">
    <citation type="submission" date="2022-05" db="EMBL/GenBank/DDBJ databases">
        <authorList>
            <consortium name="Genoscope - CEA"/>
            <person name="William W."/>
        </authorList>
    </citation>
    <scope>NUCLEOTIDE SEQUENCE [LARGE SCALE GENOMIC DNA]</scope>
</reference>
<organism evidence="1 2">
    <name type="scientific">Porites lobata</name>
    <dbReference type="NCBI Taxonomy" id="104759"/>
    <lineage>
        <taxon>Eukaryota</taxon>
        <taxon>Metazoa</taxon>
        <taxon>Cnidaria</taxon>
        <taxon>Anthozoa</taxon>
        <taxon>Hexacorallia</taxon>
        <taxon>Scleractinia</taxon>
        <taxon>Fungiina</taxon>
        <taxon>Poritidae</taxon>
        <taxon>Porites</taxon>
    </lineage>
</organism>
<proteinExistence type="predicted"/>
<gene>
    <name evidence="1" type="ORF">PLOB_00026758</name>
</gene>
<dbReference type="Proteomes" id="UP001159405">
    <property type="component" value="Unassembled WGS sequence"/>
</dbReference>